<dbReference type="Proteomes" id="UP000250043">
    <property type="component" value="Unassembled WGS sequence"/>
</dbReference>
<dbReference type="PANTHER" id="PTHR21310:SF15">
    <property type="entry name" value="AMINOGLYCOSIDE PHOSPHOTRANSFERASE DOMAIN-CONTAINING PROTEIN"/>
    <property type="match status" value="1"/>
</dbReference>
<dbReference type="EMBL" id="KV722373">
    <property type="protein sequence ID" value="OCH92138.1"/>
    <property type="molecule type" value="Genomic_DNA"/>
</dbReference>
<organism evidence="2 3">
    <name type="scientific">Obba rivulosa</name>
    <dbReference type="NCBI Taxonomy" id="1052685"/>
    <lineage>
        <taxon>Eukaryota</taxon>
        <taxon>Fungi</taxon>
        <taxon>Dikarya</taxon>
        <taxon>Basidiomycota</taxon>
        <taxon>Agaricomycotina</taxon>
        <taxon>Agaricomycetes</taxon>
        <taxon>Polyporales</taxon>
        <taxon>Gelatoporiaceae</taxon>
        <taxon>Obba</taxon>
    </lineage>
</organism>
<name>A0A8E2AXI7_9APHY</name>
<sequence length="322" mass="37179">MLAVWEKHICIDRCRSAPPTSRPELGPVPHGRLDYTVDLYIDRDLLKPFADVKVLRESTSTTVMLVDGKYILKLLPAPHDVQETVAIMKLAGTVVPVPHVYSYGYSGNCSFIFMQYVEGCTLDKYIRKNGRHLSTHPFVLKSIEHIVRSLAVVGISHNDLYPRNVIVDEFLRVLSVIDWDGAGPWHKSQEYTRRAQLGTLFGRDLLEYEPWLHDWDHIFRKYCPDVMECLANWPTLPYLPRCTPRCKDPWSGFWRPDYRPGPSQCFVLKQIERITPECFGYNCHHPDCIISSPCTFLFNSSFQRLVNIGPFKASVFRSMRSI</sequence>
<dbReference type="InterPro" id="IPR000719">
    <property type="entry name" value="Prot_kinase_dom"/>
</dbReference>
<proteinExistence type="predicted"/>
<dbReference type="GO" id="GO:0004672">
    <property type="term" value="F:protein kinase activity"/>
    <property type="evidence" value="ECO:0007669"/>
    <property type="project" value="InterPro"/>
</dbReference>
<dbReference type="SUPFAM" id="SSF56112">
    <property type="entry name" value="Protein kinase-like (PK-like)"/>
    <property type="match status" value="1"/>
</dbReference>
<dbReference type="PANTHER" id="PTHR21310">
    <property type="entry name" value="AMINOGLYCOSIDE PHOSPHOTRANSFERASE-RELATED-RELATED"/>
    <property type="match status" value="1"/>
</dbReference>
<dbReference type="AlphaFoldDB" id="A0A8E2AXI7"/>
<dbReference type="InterPro" id="IPR051678">
    <property type="entry name" value="AGP_Transferase"/>
</dbReference>
<dbReference type="InterPro" id="IPR011009">
    <property type="entry name" value="Kinase-like_dom_sf"/>
</dbReference>
<keyword evidence="3" id="KW-1185">Reference proteome</keyword>
<dbReference type="SMART" id="SM00220">
    <property type="entry name" value="S_TKc"/>
    <property type="match status" value="1"/>
</dbReference>
<reference evidence="2 3" key="1">
    <citation type="submission" date="2016-07" db="EMBL/GenBank/DDBJ databases">
        <title>Draft genome of the white-rot fungus Obba rivulosa 3A-2.</title>
        <authorList>
            <consortium name="DOE Joint Genome Institute"/>
            <person name="Miettinen O."/>
            <person name="Riley R."/>
            <person name="Acob R."/>
            <person name="Barry K."/>
            <person name="Cullen D."/>
            <person name="De Vries R."/>
            <person name="Hainaut M."/>
            <person name="Hatakka A."/>
            <person name="Henrissat B."/>
            <person name="Hilden K."/>
            <person name="Kuo R."/>
            <person name="Labutti K."/>
            <person name="Lipzen A."/>
            <person name="Makela M.R."/>
            <person name="Sandor L."/>
            <person name="Spatafora J.W."/>
            <person name="Grigoriev I.V."/>
            <person name="Hibbett D.S."/>
        </authorList>
    </citation>
    <scope>NUCLEOTIDE SEQUENCE [LARGE SCALE GENOMIC DNA]</scope>
    <source>
        <strain evidence="2 3">3A-2</strain>
    </source>
</reference>
<evidence type="ECO:0000313" key="3">
    <source>
        <dbReference type="Proteomes" id="UP000250043"/>
    </source>
</evidence>
<accession>A0A8E2AXI7</accession>
<protein>
    <recommendedName>
        <fullName evidence="1">Protein kinase domain-containing protein</fullName>
    </recommendedName>
</protein>
<gene>
    <name evidence="2" type="ORF">OBBRIDRAFT_824860</name>
</gene>
<evidence type="ECO:0000313" key="2">
    <source>
        <dbReference type="EMBL" id="OCH92138.1"/>
    </source>
</evidence>
<dbReference type="OrthoDB" id="5404599at2759"/>
<evidence type="ECO:0000259" key="1">
    <source>
        <dbReference type="SMART" id="SM00220"/>
    </source>
</evidence>
<feature type="domain" description="Protein kinase" evidence="1">
    <location>
        <begin position="40"/>
        <end position="271"/>
    </location>
</feature>
<dbReference type="Gene3D" id="1.10.510.10">
    <property type="entry name" value="Transferase(Phosphotransferase) domain 1"/>
    <property type="match status" value="1"/>
</dbReference>
<dbReference type="GO" id="GO:0005524">
    <property type="term" value="F:ATP binding"/>
    <property type="evidence" value="ECO:0007669"/>
    <property type="project" value="InterPro"/>
</dbReference>